<dbReference type="RefSeq" id="WP_319926163.1">
    <property type="nucleotide sequence ID" value="NZ_VCDP01000032.1"/>
</dbReference>
<dbReference type="EMBL" id="VCDP01000032">
    <property type="protein sequence ID" value="MDX7999442.1"/>
    <property type="molecule type" value="Genomic_DNA"/>
</dbReference>
<proteinExistence type="predicted"/>
<keyword evidence="1" id="KW-0732">Signal</keyword>
<comment type="caution">
    <text evidence="2">The sequence shown here is derived from an EMBL/GenBank/DDBJ whole genome shotgun (WGS) entry which is preliminary data.</text>
</comment>
<reference evidence="3" key="1">
    <citation type="journal article" date="2024" name="Toxins">
        <title>Genome Sequence Analysis of Native Xenorhabdus Strains Isolated from Entomopathogenic Nematodes in Argentina.</title>
        <authorList>
            <person name="Palma L."/>
            <person name="Frizzo L."/>
            <person name="Kaiser S."/>
            <person name="Berry C."/>
            <person name="Caballero P."/>
            <person name="Bode H.B."/>
            <person name="Del Valle E.E."/>
        </authorList>
    </citation>
    <scope>NUCLEOTIDE SEQUENCE [LARGE SCALE GENOMIC DNA]</scope>
    <source>
        <strain evidence="3">Reich</strain>
    </source>
</reference>
<gene>
    <name evidence="2" type="ORF">FE394_09570</name>
</gene>
<feature type="chain" id="PRO_5046826111" evidence="1">
    <location>
        <begin position="24"/>
        <end position="119"/>
    </location>
</feature>
<evidence type="ECO:0000256" key="1">
    <source>
        <dbReference type="SAM" id="SignalP"/>
    </source>
</evidence>
<dbReference type="Proteomes" id="UP001271640">
    <property type="component" value="Unassembled WGS sequence"/>
</dbReference>
<sequence length="119" mass="12570">MINKKVSVLTGLLLSLVAGTVVASEKAVTGNFGVVSPDNFHCTKVMTSGNYIGKLDYVISLGILSGNVYWFTGLESNDVGCISVDASNARHAGIVHDAFIQGKTVKVKLEGHQAKAIVY</sequence>
<name>A0ABU4SLB3_9GAMM</name>
<protein>
    <submittedName>
        <fullName evidence="2">Uncharacterized protein</fullName>
    </submittedName>
</protein>
<evidence type="ECO:0000313" key="2">
    <source>
        <dbReference type="EMBL" id="MDX7999442.1"/>
    </source>
</evidence>
<keyword evidence="3" id="KW-1185">Reference proteome</keyword>
<organism evidence="2 3">
    <name type="scientific">Xenorhabdus littoralis</name>
    <dbReference type="NCBI Taxonomy" id="2582835"/>
    <lineage>
        <taxon>Bacteria</taxon>
        <taxon>Pseudomonadati</taxon>
        <taxon>Pseudomonadota</taxon>
        <taxon>Gammaproteobacteria</taxon>
        <taxon>Enterobacterales</taxon>
        <taxon>Morganellaceae</taxon>
        <taxon>Xenorhabdus</taxon>
    </lineage>
</organism>
<accession>A0ABU4SLB3</accession>
<feature type="signal peptide" evidence="1">
    <location>
        <begin position="1"/>
        <end position="23"/>
    </location>
</feature>
<evidence type="ECO:0000313" key="3">
    <source>
        <dbReference type="Proteomes" id="UP001271640"/>
    </source>
</evidence>